<dbReference type="UniPathway" id="UPA00379">
    <property type="reaction ID" value="UER00555"/>
</dbReference>
<comment type="caution">
    <text evidence="10">The sequence shown here is derived from an EMBL/GenBank/DDBJ whole genome shotgun (WGS) entry which is preliminary data.</text>
</comment>
<evidence type="ECO:0000256" key="4">
    <source>
        <dbReference type="ARBA" id="ARBA00022490"/>
    </source>
</evidence>
<keyword evidence="5 10" id="KW-0808">Transferase</keyword>
<dbReference type="InterPro" id="IPR051623">
    <property type="entry name" value="FTCD"/>
</dbReference>
<dbReference type="GO" id="GO:0030409">
    <property type="term" value="F:glutamate formimidoyltransferase activity"/>
    <property type="evidence" value="ECO:0007669"/>
    <property type="project" value="UniProtKB-EC"/>
</dbReference>
<dbReference type="PANTHER" id="PTHR12234:SF1">
    <property type="entry name" value="FORMIMINOTRANSFERASE N-TERMINAL SUBDOMAIN-CONTAINING PROTEIN"/>
    <property type="match status" value="1"/>
</dbReference>
<comment type="pathway">
    <text evidence="2">Amino-acid degradation; L-histidine degradation into L-glutamate; L-glutamate from N-formimidoyl-L-glutamate (transferase route): step 1/1.</text>
</comment>
<keyword evidence="7" id="KW-0290">Folate-binding</keyword>
<keyword evidence="6" id="KW-0369">Histidine metabolism</keyword>
<evidence type="ECO:0000256" key="6">
    <source>
        <dbReference type="ARBA" id="ARBA00022808"/>
    </source>
</evidence>
<keyword evidence="4" id="KW-0963">Cytoplasm</keyword>
<dbReference type="InterPro" id="IPR022384">
    <property type="entry name" value="FormiminoTrfase_cat_dom_sf"/>
</dbReference>
<dbReference type="InterPro" id="IPR013802">
    <property type="entry name" value="Formiminotransferase_C"/>
</dbReference>
<feature type="domain" description="Formiminotransferase N-terminal subdomain" evidence="9">
    <location>
        <begin position="4"/>
        <end position="181"/>
    </location>
</feature>
<evidence type="ECO:0000313" key="11">
    <source>
        <dbReference type="Proteomes" id="UP000231019"/>
    </source>
</evidence>
<dbReference type="InterPro" id="IPR037070">
    <property type="entry name" value="Formiminotransferase_C_sf"/>
</dbReference>
<dbReference type="SMART" id="SM01222">
    <property type="entry name" value="FTCD_N"/>
    <property type="match status" value="1"/>
</dbReference>
<comment type="subcellular location">
    <subcellularLocation>
        <location evidence="1">Cytoplasm</location>
    </subcellularLocation>
</comment>
<reference evidence="10 11" key="1">
    <citation type="submission" date="2017-09" db="EMBL/GenBank/DDBJ databases">
        <title>Depth-based differentiation of microbial function through sediment-hosted aquifers and enrichment of novel symbionts in the deep terrestrial subsurface.</title>
        <authorList>
            <person name="Probst A.J."/>
            <person name="Ladd B."/>
            <person name="Jarett J.K."/>
            <person name="Geller-Mcgrath D.E."/>
            <person name="Sieber C.M."/>
            <person name="Emerson J.B."/>
            <person name="Anantharaman K."/>
            <person name="Thomas B.C."/>
            <person name="Malmstrom R."/>
            <person name="Stieglmeier M."/>
            <person name="Klingl A."/>
            <person name="Woyke T."/>
            <person name="Ryan C.M."/>
            <person name="Banfield J.F."/>
        </authorList>
    </citation>
    <scope>NUCLEOTIDE SEQUENCE [LARGE SCALE GENOMIC DNA]</scope>
    <source>
        <strain evidence="10">CG17_big_fil_post_rev_8_21_14_2_50_48_46</strain>
    </source>
</reference>
<proteinExistence type="predicted"/>
<gene>
    <name evidence="10" type="primary">ftcD</name>
    <name evidence="10" type="ORF">COW36_14690</name>
</gene>
<dbReference type="GO" id="GO:0005737">
    <property type="term" value="C:cytoplasm"/>
    <property type="evidence" value="ECO:0007669"/>
    <property type="project" value="UniProtKB-SubCell"/>
</dbReference>
<evidence type="ECO:0000256" key="7">
    <source>
        <dbReference type="ARBA" id="ARBA00022954"/>
    </source>
</evidence>
<dbReference type="PANTHER" id="PTHR12234">
    <property type="entry name" value="FORMIMINOTRANSFERASE-CYCLODEAMINASE"/>
    <property type="match status" value="1"/>
</dbReference>
<evidence type="ECO:0000313" key="10">
    <source>
        <dbReference type="EMBL" id="PIW15962.1"/>
    </source>
</evidence>
<dbReference type="Pfam" id="PF02971">
    <property type="entry name" value="FTCD"/>
    <property type="match status" value="1"/>
</dbReference>
<evidence type="ECO:0000256" key="3">
    <source>
        <dbReference type="ARBA" id="ARBA00012252"/>
    </source>
</evidence>
<accession>A0A2M7G3D3</accession>
<dbReference type="EC" id="2.1.2.5" evidence="3"/>
<sequence length="300" mass="33168">MRYTLLECVPNLSEGRNLPALNGLTQELNQIKGLYLLDFSADADHHRSVFTLAGSPEAIEAGLNQIYTWSLKHIDLRRHQGAHPRIGAVDVAPLIPLQGISTEEAVQFSLGLAQNLAQRFQIPIFLYESSALLKQRTNLAVIRKGQFEGLAEKMKQPEWQPDFGPSAPHPRLGATALGVREFLIAYNLFFAGHQLESVKALAASLRESSGGLKAVKALGLWLPSRQQCQLSINLTDFRQTSLKTLSSEIKTSTQRLKLSPLHGELIGLIPRAASWPGFEACLLLQETRNFILEEALKSCL</sequence>
<dbReference type="AlphaFoldDB" id="A0A2M7G3D3"/>
<dbReference type="Gene3D" id="3.30.70.670">
    <property type="entry name" value="Formiminotransferase, C-terminal subdomain"/>
    <property type="match status" value="1"/>
</dbReference>
<dbReference type="GO" id="GO:0005542">
    <property type="term" value="F:folic acid binding"/>
    <property type="evidence" value="ECO:0007669"/>
    <property type="project" value="UniProtKB-KW"/>
</dbReference>
<dbReference type="InterPro" id="IPR037064">
    <property type="entry name" value="Formiminotransferase_N_sf"/>
</dbReference>
<dbReference type="SMART" id="SM01221">
    <property type="entry name" value="FTCD"/>
    <property type="match status" value="1"/>
</dbReference>
<evidence type="ECO:0000256" key="1">
    <source>
        <dbReference type="ARBA" id="ARBA00004496"/>
    </source>
</evidence>
<dbReference type="Gene3D" id="3.30.990.10">
    <property type="entry name" value="Formiminotransferase, N-terminal subdomain"/>
    <property type="match status" value="1"/>
</dbReference>
<evidence type="ECO:0000259" key="8">
    <source>
        <dbReference type="SMART" id="SM01221"/>
    </source>
</evidence>
<dbReference type="GO" id="GO:0019556">
    <property type="term" value="P:L-histidine catabolic process to glutamate and formamide"/>
    <property type="evidence" value="ECO:0007669"/>
    <property type="project" value="UniProtKB-UniPathway"/>
</dbReference>
<dbReference type="Proteomes" id="UP000231019">
    <property type="component" value="Unassembled WGS sequence"/>
</dbReference>
<dbReference type="EMBL" id="PFFQ01000041">
    <property type="protein sequence ID" value="PIW15962.1"/>
    <property type="molecule type" value="Genomic_DNA"/>
</dbReference>
<name>A0A2M7G3D3_9BACT</name>
<organism evidence="10 11">
    <name type="scientific">bacterium (Candidatus Blackallbacteria) CG17_big_fil_post_rev_8_21_14_2_50_48_46</name>
    <dbReference type="NCBI Taxonomy" id="2014261"/>
    <lineage>
        <taxon>Bacteria</taxon>
        <taxon>Candidatus Blackallbacteria</taxon>
    </lineage>
</organism>
<dbReference type="SUPFAM" id="SSF55116">
    <property type="entry name" value="Formiminotransferase domain of formiminotransferase-cyclodeaminase"/>
    <property type="match status" value="2"/>
</dbReference>
<dbReference type="InterPro" id="IPR004227">
    <property type="entry name" value="Formiminotransferase_cat"/>
</dbReference>
<evidence type="ECO:0000256" key="2">
    <source>
        <dbReference type="ARBA" id="ARBA00005082"/>
    </source>
</evidence>
<dbReference type="InterPro" id="IPR012886">
    <property type="entry name" value="Formiminotransferase_N"/>
</dbReference>
<dbReference type="NCBIfam" id="TIGR02024">
    <property type="entry name" value="FtcD"/>
    <property type="match status" value="1"/>
</dbReference>
<feature type="domain" description="Formiminotransferase C-terminal subdomain" evidence="8">
    <location>
        <begin position="182"/>
        <end position="295"/>
    </location>
</feature>
<dbReference type="GO" id="GO:0019557">
    <property type="term" value="P:L-histidine catabolic process to glutamate and formate"/>
    <property type="evidence" value="ECO:0007669"/>
    <property type="project" value="UniProtKB-UniPathway"/>
</dbReference>
<protein>
    <recommendedName>
        <fullName evidence="3">glutamate formimidoyltransferase</fullName>
        <ecNumber evidence="3">2.1.2.5</ecNumber>
    </recommendedName>
</protein>
<evidence type="ECO:0000256" key="5">
    <source>
        <dbReference type="ARBA" id="ARBA00022679"/>
    </source>
</evidence>
<dbReference type="Pfam" id="PF07837">
    <property type="entry name" value="FTCD_N"/>
    <property type="match status" value="1"/>
</dbReference>
<evidence type="ECO:0000259" key="9">
    <source>
        <dbReference type="SMART" id="SM01222"/>
    </source>
</evidence>